<dbReference type="KEGG" id="dpo:4815399"/>
<organism evidence="2 3">
    <name type="scientific">Drosophila pseudoobscura pseudoobscura</name>
    <name type="common">Fruit fly</name>
    <dbReference type="NCBI Taxonomy" id="46245"/>
    <lineage>
        <taxon>Eukaryota</taxon>
        <taxon>Metazoa</taxon>
        <taxon>Ecdysozoa</taxon>
        <taxon>Arthropoda</taxon>
        <taxon>Hexapoda</taxon>
        <taxon>Insecta</taxon>
        <taxon>Pterygota</taxon>
        <taxon>Neoptera</taxon>
        <taxon>Endopterygota</taxon>
        <taxon>Diptera</taxon>
        <taxon>Brachycera</taxon>
        <taxon>Muscomorpha</taxon>
        <taxon>Ephydroidea</taxon>
        <taxon>Drosophilidae</taxon>
        <taxon>Drosophila</taxon>
        <taxon>Sophophora</taxon>
    </lineage>
</organism>
<dbReference type="InParanoid" id="A0A6I8UF61"/>
<feature type="region of interest" description="Disordered" evidence="1">
    <location>
        <begin position="321"/>
        <end position="353"/>
    </location>
</feature>
<feature type="compositionally biased region" description="Basic residues" evidence="1">
    <location>
        <begin position="291"/>
        <end position="301"/>
    </location>
</feature>
<sequence>MTHSEPRTSCAIFAQNETQPNVDRIKPWAYCPSLTIHMEAIATWTLALLRLMQLLHWSTALGPYALGAEQRPLWILEDGLAKRQREERAEADYATTTRKPVGWRRHTQEPGSITFLVRHEERPAATRAVAASLPQRRFMMPQRLQLPHQYVQQRRASPSRTRSLRRLSHQRRHLPVFDNGPGDNALAGAEHPIFIYNGTRGEMILNTMLSGQRYPMQEPVPGQVLYPPSTPMFRPKPIVERFRMPGQRQLLNLTLIPFYAHEAITSTSSTTTELPPTTPLPTSYETQLPRSQKKRKRKKAKQYNAFHSPQEVVQWQSVLRRSTGDNHRHSSGSDAEQQLEEEEEPQEEETQVQNWLTEDDPPEAVEEVEQQEISTSTSVSPFQIVYFDESLERPESDALDSTTISPPQRLSSRYALKREYYAFPVYTLGKLLQPQHQSQSQLQIESQVEEKQEKIERSARSSSEQAPSTWFILNSRYKGPHHRWPGMGTDNHTKYYTSKYIESAFRPRR</sequence>
<reference evidence="3" key="1">
    <citation type="submission" date="2025-08" db="UniProtKB">
        <authorList>
            <consortium name="RefSeq"/>
        </authorList>
    </citation>
    <scope>IDENTIFICATION</scope>
    <source>
        <strain evidence="3">MV-25-SWS-2005</strain>
        <tissue evidence="3">Whole body</tissue>
    </source>
</reference>
<protein>
    <submittedName>
        <fullName evidence="3">Uncharacterized protein</fullName>
    </submittedName>
</protein>
<evidence type="ECO:0000256" key="1">
    <source>
        <dbReference type="SAM" id="MobiDB-lite"/>
    </source>
</evidence>
<gene>
    <name evidence="3" type="primary">LOC4815399</name>
</gene>
<evidence type="ECO:0000313" key="2">
    <source>
        <dbReference type="Proteomes" id="UP000001819"/>
    </source>
</evidence>
<name>A0A6I8UF61_DROPS</name>
<feature type="region of interest" description="Disordered" evidence="1">
    <location>
        <begin position="442"/>
        <end position="466"/>
    </location>
</feature>
<feature type="region of interest" description="Disordered" evidence="1">
    <location>
        <begin position="267"/>
        <end position="306"/>
    </location>
</feature>
<feature type="compositionally biased region" description="Low complexity" evidence="1">
    <location>
        <begin position="267"/>
        <end position="286"/>
    </location>
</feature>
<feature type="compositionally biased region" description="Acidic residues" evidence="1">
    <location>
        <begin position="337"/>
        <end position="350"/>
    </location>
</feature>
<accession>A0A6I8UF61</accession>
<dbReference type="RefSeq" id="XP_001354496.4">
    <property type="nucleotide sequence ID" value="XM_001354460.4"/>
</dbReference>
<dbReference type="Proteomes" id="UP000001819">
    <property type="component" value="Chromosome X"/>
</dbReference>
<proteinExistence type="predicted"/>
<keyword evidence="2" id="KW-1185">Reference proteome</keyword>
<dbReference type="AlphaFoldDB" id="A0A6I8UF61"/>
<evidence type="ECO:0000313" key="3">
    <source>
        <dbReference type="RefSeq" id="XP_001354496.4"/>
    </source>
</evidence>
<feature type="compositionally biased region" description="Basic and acidic residues" evidence="1">
    <location>
        <begin position="448"/>
        <end position="459"/>
    </location>
</feature>